<evidence type="ECO:0000259" key="5">
    <source>
        <dbReference type="PROSITE" id="PS51833"/>
    </source>
</evidence>
<accession>A0A140DMC1</accession>
<evidence type="ECO:0000256" key="1">
    <source>
        <dbReference type="ARBA" id="ARBA00018672"/>
    </source>
</evidence>
<protein>
    <recommendedName>
        <fullName evidence="1">Stage 0 sporulation protein A homolog</fullName>
    </recommendedName>
</protein>
<dbReference type="InterPro" id="IPR013976">
    <property type="entry name" value="HDOD"/>
</dbReference>
<dbReference type="PANTHER" id="PTHR33525:SF4">
    <property type="entry name" value="CYCLIC DI-GMP PHOSPHODIESTERASE CDGJ"/>
    <property type="match status" value="1"/>
</dbReference>
<dbReference type="OrthoDB" id="9788446at2"/>
<dbReference type="Proteomes" id="UP000031866">
    <property type="component" value="Chromosome"/>
</dbReference>
<dbReference type="SUPFAM" id="SSF52172">
    <property type="entry name" value="CheY-like"/>
    <property type="match status" value="1"/>
</dbReference>
<evidence type="ECO:0000313" key="7">
    <source>
        <dbReference type="Proteomes" id="UP000031866"/>
    </source>
</evidence>
<dbReference type="Gene3D" id="1.10.3210.10">
    <property type="entry name" value="Hypothetical protein af1432"/>
    <property type="match status" value="1"/>
</dbReference>
<feature type="domain" description="HDOD" evidence="5">
    <location>
        <begin position="141"/>
        <end position="334"/>
    </location>
</feature>
<dbReference type="EMBL" id="CP010086">
    <property type="protein sequence ID" value="AMK50394.1"/>
    <property type="molecule type" value="Genomic_DNA"/>
</dbReference>
<gene>
    <name evidence="6" type="ORF">LF65_06245</name>
</gene>
<dbReference type="CDD" id="cd17569">
    <property type="entry name" value="REC_HupR-like"/>
    <property type="match status" value="1"/>
</dbReference>
<dbReference type="RefSeq" id="WP_061114840.1">
    <property type="nucleotide sequence ID" value="NZ_CP010086.2"/>
</dbReference>
<dbReference type="Pfam" id="PF08668">
    <property type="entry name" value="HDOD"/>
    <property type="match status" value="1"/>
</dbReference>
<sequence length="398" mass="45941">MGKKILFVDDEVQILKAFKRLFMDTDYEITVAESGLEALNILENQEVDLIVSDMRMPNMTGYELLSIVKNRFPDIVRIILSGFAEERIILDSLQKNIAKIYILKPWENNIFIETIDNIFKVEDMLKDNINVLKLVKSADELPTIKESYQKIIDEIECNAEIYEIVEAIESDNSIAIKILHVINSSHYGVKTGSIKRAVAYLGLDNIKNIVISSAFIDSLGFDSKGKEKLKMLWKQSFIANRIVSFIYNEFLNKKIPETEMNAGLLSNIGMAFMMYHFQDKYSEIIDEVKNHHTAIVELEKKCFGTNHQEIGGYLLRWWDIPFPIVESAIYHHEPFHENVINKQIVYVVHIAGKYAWDILKETSLMDLDEKVFLELGIDKDIFEKRLGEVAELNGLFDE</sequence>
<dbReference type="InterPro" id="IPR001789">
    <property type="entry name" value="Sig_transdc_resp-reg_receiver"/>
</dbReference>
<name>A0A140DMC1_CLOBE</name>
<organism evidence="6 7">
    <name type="scientific">Clostridium beijerinckii</name>
    <name type="common">Clostridium MP</name>
    <dbReference type="NCBI Taxonomy" id="1520"/>
    <lineage>
        <taxon>Bacteria</taxon>
        <taxon>Bacillati</taxon>
        <taxon>Bacillota</taxon>
        <taxon>Clostridia</taxon>
        <taxon>Eubacteriales</taxon>
        <taxon>Clostridiaceae</taxon>
        <taxon>Clostridium</taxon>
    </lineage>
</organism>
<feature type="domain" description="Response regulatory" evidence="4">
    <location>
        <begin position="4"/>
        <end position="119"/>
    </location>
</feature>
<dbReference type="GO" id="GO:0000160">
    <property type="term" value="P:phosphorelay signal transduction system"/>
    <property type="evidence" value="ECO:0007669"/>
    <property type="project" value="InterPro"/>
</dbReference>
<keyword evidence="3" id="KW-0597">Phosphoprotein</keyword>
<dbReference type="SUPFAM" id="SSF109604">
    <property type="entry name" value="HD-domain/PDEase-like"/>
    <property type="match status" value="1"/>
</dbReference>
<dbReference type="PROSITE" id="PS51833">
    <property type="entry name" value="HDOD"/>
    <property type="match status" value="1"/>
</dbReference>
<proteinExistence type="predicted"/>
<dbReference type="KEGG" id="cbei:LF65_06245"/>
<dbReference type="InterPro" id="IPR011006">
    <property type="entry name" value="CheY-like_superfamily"/>
</dbReference>
<reference evidence="7" key="1">
    <citation type="submission" date="2014-12" db="EMBL/GenBank/DDBJ databases">
        <title>Genome sequence of Clostridium beijerinckii strain 59B.</title>
        <authorList>
            <person name="Little G.T."/>
            <person name="Minton N.P."/>
        </authorList>
    </citation>
    <scope>NUCLEOTIDE SEQUENCE [LARGE SCALE GENOMIC DNA]</scope>
    <source>
        <strain evidence="7">59B</strain>
    </source>
</reference>
<evidence type="ECO:0000313" key="6">
    <source>
        <dbReference type="EMBL" id="AMK50394.1"/>
    </source>
</evidence>
<feature type="modified residue" description="4-aspartylphosphate" evidence="3">
    <location>
        <position position="53"/>
    </location>
</feature>
<dbReference type="Gene3D" id="3.40.50.2300">
    <property type="match status" value="1"/>
</dbReference>
<evidence type="ECO:0000256" key="3">
    <source>
        <dbReference type="PROSITE-ProRule" id="PRU00169"/>
    </source>
</evidence>
<dbReference type="Pfam" id="PF00072">
    <property type="entry name" value="Response_reg"/>
    <property type="match status" value="1"/>
</dbReference>
<dbReference type="AlphaFoldDB" id="A0A140DMC1"/>
<dbReference type="PANTHER" id="PTHR33525">
    <property type="match status" value="1"/>
</dbReference>
<comment type="function">
    <text evidence="2">May play the central regulatory role in sporulation. It may be an element of the effector pathway responsible for the activation of sporulation genes in response to nutritional stress. Spo0A may act in concert with spo0H (a sigma factor) to control the expression of some genes that are critical to the sporulation process.</text>
</comment>
<dbReference type="PROSITE" id="PS50110">
    <property type="entry name" value="RESPONSE_REGULATORY"/>
    <property type="match status" value="1"/>
</dbReference>
<dbReference type="InterPro" id="IPR052340">
    <property type="entry name" value="RNase_Y/CdgJ"/>
</dbReference>
<dbReference type="SMART" id="SM00448">
    <property type="entry name" value="REC"/>
    <property type="match status" value="1"/>
</dbReference>
<dbReference type="STRING" id="1520.LF65_06245"/>
<evidence type="ECO:0000256" key="2">
    <source>
        <dbReference type="ARBA" id="ARBA00024867"/>
    </source>
</evidence>
<evidence type="ECO:0000259" key="4">
    <source>
        <dbReference type="PROSITE" id="PS50110"/>
    </source>
</evidence>